<sequence>MLLLDREVSLLPLFQSIHRLSPSKRSLAYDMVLSRCHLTTNAMLNFDDVRDAVESESKPNYCSLNTLKKIIRIWNPDYDLSGIKLERRVVDPIDEVLDDKNIDELIRELAQTL</sequence>
<gene>
    <name evidence="1" type="ORF">M9Y10_039601</name>
</gene>
<keyword evidence="2" id="KW-1185">Reference proteome</keyword>
<evidence type="ECO:0000313" key="1">
    <source>
        <dbReference type="EMBL" id="KAK8888522.1"/>
    </source>
</evidence>
<organism evidence="1 2">
    <name type="scientific">Tritrichomonas musculus</name>
    <dbReference type="NCBI Taxonomy" id="1915356"/>
    <lineage>
        <taxon>Eukaryota</taxon>
        <taxon>Metamonada</taxon>
        <taxon>Parabasalia</taxon>
        <taxon>Tritrichomonadida</taxon>
        <taxon>Tritrichomonadidae</taxon>
        <taxon>Tritrichomonas</taxon>
    </lineage>
</organism>
<reference evidence="1 2" key="1">
    <citation type="submission" date="2024-04" db="EMBL/GenBank/DDBJ databases">
        <title>Tritrichomonas musculus Genome.</title>
        <authorList>
            <person name="Alves-Ferreira E."/>
            <person name="Grigg M."/>
            <person name="Lorenzi H."/>
            <person name="Galac M."/>
        </authorList>
    </citation>
    <scope>NUCLEOTIDE SEQUENCE [LARGE SCALE GENOMIC DNA]</scope>
    <source>
        <strain evidence="1 2">EAF2021</strain>
    </source>
</reference>
<protein>
    <submittedName>
        <fullName evidence="1">Uncharacterized protein</fullName>
    </submittedName>
</protein>
<name>A0ABR2KCA4_9EUKA</name>
<dbReference type="Proteomes" id="UP001470230">
    <property type="component" value="Unassembled WGS sequence"/>
</dbReference>
<dbReference type="EMBL" id="JAPFFF010000006">
    <property type="protein sequence ID" value="KAK8888522.1"/>
    <property type="molecule type" value="Genomic_DNA"/>
</dbReference>
<comment type="caution">
    <text evidence="1">The sequence shown here is derived from an EMBL/GenBank/DDBJ whole genome shotgun (WGS) entry which is preliminary data.</text>
</comment>
<accession>A0ABR2KCA4</accession>
<evidence type="ECO:0000313" key="2">
    <source>
        <dbReference type="Proteomes" id="UP001470230"/>
    </source>
</evidence>
<proteinExistence type="predicted"/>